<name>A0A1I8MV78_MUSDO</name>
<dbReference type="STRING" id="7370.A0A1I8MV78"/>
<organism evidence="1">
    <name type="scientific">Musca domestica</name>
    <name type="common">House fly</name>
    <dbReference type="NCBI Taxonomy" id="7370"/>
    <lineage>
        <taxon>Eukaryota</taxon>
        <taxon>Metazoa</taxon>
        <taxon>Ecdysozoa</taxon>
        <taxon>Arthropoda</taxon>
        <taxon>Hexapoda</taxon>
        <taxon>Insecta</taxon>
        <taxon>Pterygota</taxon>
        <taxon>Neoptera</taxon>
        <taxon>Endopterygota</taxon>
        <taxon>Diptera</taxon>
        <taxon>Brachycera</taxon>
        <taxon>Muscomorpha</taxon>
        <taxon>Muscoidea</taxon>
        <taxon>Muscidae</taxon>
        <taxon>Musca</taxon>
    </lineage>
</organism>
<protein>
    <submittedName>
        <fullName evidence="1">Uncharacterized protein</fullName>
    </submittedName>
</protein>
<proteinExistence type="predicted"/>
<dbReference type="EnsemblMetazoa" id="MDOA008782-RB">
    <property type="protein sequence ID" value="MDOA008782-PB"/>
    <property type="gene ID" value="MDOA008782"/>
</dbReference>
<evidence type="ECO:0000313" key="1">
    <source>
        <dbReference type="EnsemblMetazoa" id="MDOA008782-PB"/>
    </source>
</evidence>
<reference evidence="1" key="1">
    <citation type="submission" date="2020-05" db="UniProtKB">
        <authorList>
            <consortium name="EnsemblMetazoa"/>
        </authorList>
    </citation>
    <scope>IDENTIFICATION</scope>
    <source>
        <strain evidence="1">Aabys</strain>
    </source>
</reference>
<dbReference type="VEuPathDB" id="VectorBase:MDOMA2_016898"/>
<dbReference type="VEuPathDB" id="VectorBase:MDOA008782"/>
<dbReference type="eggNOG" id="ENOG502T8M5">
    <property type="taxonomic scope" value="Eukaryota"/>
</dbReference>
<dbReference type="AlphaFoldDB" id="A0A1I8MV78"/>
<sequence>MNNSETIIKKSFLDFMWPRILEENVCEINRENKTKFFIPEVKFDNLWAHSLLAAKCYGEYRKPLELDARNEQATGENQNELELEQMPYRTPVPTIMPLDQQLANIERDREIRKQLAYDFVNRTVPWYIQQNIQNFQCQLMIIDVAIDFGLREVGRCLKFLPYVKVIAVVRNADLCRQLVNYNCGIAVTRMEDNLENSWHDELNRSLNMGIQFAKDNHLFENMAKPFVFVFANNRNFCACDKFKVLREF</sequence>
<accession>A0A1I8MV78</accession>